<evidence type="ECO:0000313" key="2">
    <source>
        <dbReference type="EMBL" id="PNR31063.1"/>
    </source>
</evidence>
<dbReference type="Proteomes" id="UP000006727">
    <property type="component" value="Chromosome 22"/>
</dbReference>
<dbReference type="EnsemblPlants" id="Pp3c22_20810V3.1">
    <property type="protein sequence ID" value="Pp3c22_20810V3.1"/>
    <property type="gene ID" value="Pp3c22_20810"/>
</dbReference>
<evidence type="ECO:0000313" key="3">
    <source>
        <dbReference type="EnsemblPlants" id="Pp3c22_20810V3.1"/>
    </source>
</evidence>
<dbReference type="EMBL" id="ABEU02000022">
    <property type="protein sequence ID" value="PNR31063.1"/>
    <property type="molecule type" value="Genomic_DNA"/>
</dbReference>
<protein>
    <submittedName>
        <fullName evidence="2 3">Uncharacterized protein</fullName>
    </submittedName>
</protein>
<keyword evidence="4" id="KW-1185">Reference proteome</keyword>
<evidence type="ECO:0000313" key="4">
    <source>
        <dbReference type="Proteomes" id="UP000006727"/>
    </source>
</evidence>
<name>A0A2K1IP53_PHYPA</name>
<reference evidence="2 4" key="1">
    <citation type="journal article" date="2008" name="Science">
        <title>The Physcomitrella genome reveals evolutionary insights into the conquest of land by plants.</title>
        <authorList>
            <person name="Rensing S."/>
            <person name="Lang D."/>
            <person name="Zimmer A."/>
            <person name="Terry A."/>
            <person name="Salamov A."/>
            <person name="Shapiro H."/>
            <person name="Nishiyama T."/>
            <person name="Perroud P.-F."/>
            <person name="Lindquist E."/>
            <person name="Kamisugi Y."/>
            <person name="Tanahashi T."/>
            <person name="Sakakibara K."/>
            <person name="Fujita T."/>
            <person name="Oishi K."/>
            <person name="Shin-I T."/>
            <person name="Kuroki Y."/>
            <person name="Toyoda A."/>
            <person name="Suzuki Y."/>
            <person name="Hashimoto A."/>
            <person name="Yamaguchi K."/>
            <person name="Sugano A."/>
            <person name="Kohara Y."/>
            <person name="Fujiyama A."/>
            <person name="Anterola A."/>
            <person name="Aoki S."/>
            <person name="Ashton N."/>
            <person name="Barbazuk W.B."/>
            <person name="Barker E."/>
            <person name="Bennetzen J."/>
            <person name="Bezanilla M."/>
            <person name="Blankenship R."/>
            <person name="Cho S.H."/>
            <person name="Dutcher S."/>
            <person name="Estelle M."/>
            <person name="Fawcett J.A."/>
            <person name="Gundlach H."/>
            <person name="Hanada K."/>
            <person name="Heyl A."/>
            <person name="Hicks K.A."/>
            <person name="Hugh J."/>
            <person name="Lohr M."/>
            <person name="Mayer K."/>
            <person name="Melkozernov A."/>
            <person name="Murata T."/>
            <person name="Nelson D."/>
            <person name="Pils B."/>
            <person name="Prigge M."/>
            <person name="Reiss B."/>
            <person name="Renner T."/>
            <person name="Rombauts S."/>
            <person name="Rushton P."/>
            <person name="Sanderfoot A."/>
            <person name="Schween G."/>
            <person name="Shiu S.-H."/>
            <person name="Stueber K."/>
            <person name="Theodoulou F.L."/>
            <person name="Tu H."/>
            <person name="Van de Peer Y."/>
            <person name="Verrier P.J."/>
            <person name="Waters E."/>
            <person name="Wood A."/>
            <person name="Yang L."/>
            <person name="Cove D."/>
            <person name="Cuming A."/>
            <person name="Hasebe M."/>
            <person name="Lucas S."/>
            <person name="Mishler D.B."/>
            <person name="Reski R."/>
            <person name="Grigoriev I."/>
            <person name="Quatrano R.S."/>
            <person name="Boore J.L."/>
        </authorList>
    </citation>
    <scope>NUCLEOTIDE SEQUENCE [LARGE SCALE GENOMIC DNA]</scope>
    <source>
        <strain evidence="3 4">cv. Gransden 2004</strain>
    </source>
</reference>
<dbReference type="PaxDb" id="3218-PP1S225_80V6.1"/>
<dbReference type="Gramene" id="Pp3c22_20810V3.1">
    <property type="protein sequence ID" value="Pp3c22_20810V3.1"/>
    <property type="gene ID" value="Pp3c22_20810"/>
</dbReference>
<reference evidence="3" key="3">
    <citation type="submission" date="2020-12" db="UniProtKB">
        <authorList>
            <consortium name="EnsemblPlants"/>
        </authorList>
    </citation>
    <scope>IDENTIFICATION</scope>
</reference>
<evidence type="ECO:0000256" key="1">
    <source>
        <dbReference type="SAM" id="MobiDB-lite"/>
    </source>
</evidence>
<organism evidence="2">
    <name type="scientific">Physcomitrium patens</name>
    <name type="common">Spreading-leaved earth moss</name>
    <name type="synonym">Physcomitrella patens</name>
    <dbReference type="NCBI Taxonomy" id="3218"/>
    <lineage>
        <taxon>Eukaryota</taxon>
        <taxon>Viridiplantae</taxon>
        <taxon>Streptophyta</taxon>
        <taxon>Embryophyta</taxon>
        <taxon>Bryophyta</taxon>
        <taxon>Bryophytina</taxon>
        <taxon>Bryopsida</taxon>
        <taxon>Funariidae</taxon>
        <taxon>Funariales</taxon>
        <taxon>Funariaceae</taxon>
        <taxon>Physcomitrium</taxon>
    </lineage>
</organism>
<proteinExistence type="predicted"/>
<reference evidence="2 4" key="2">
    <citation type="journal article" date="2018" name="Plant J.">
        <title>The Physcomitrella patens chromosome-scale assembly reveals moss genome structure and evolution.</title>
        <authorList>
            <person name="Lang D."/>
            <person name="Ullrich K.K."/>
            <person name="Murat F."/>
            <person name="Fuchs J."/>
            <person name="Jenkins J."/>
            <person name="Haas F.B."/>
            <person name="Piednoel M."/>
            <person name="Gundlach H."/>
            <person name="Van Bel M."/>
            <person name="Meyberg R."/>
            <person name="Vives C."/>
            <person name="Morata J."/>
            <person name="Symeonidi A."/>
            <person name="Hiss M."/>
            <person name="Muchero W."/>
            <person name="Kamisugi Y."/>
            <person name="Saleh O."/>
            <person name="Blanc G."/>
            <person name="Decker E.L."/>
            <person name="van Gessel N."/>
            <person name="Grimwood J."/>
            <person name="Hayes R.D."/>
            <person name="Graham S.W."/>
            <person name="Gunter L.E."/>
            <person name="McDaniel S.F."/>
            <person name="Hoernstein S.N.W."/>
            <person name="Larsson A."/>
            <person name="Li F.W."/>
            <person name="Perroud P.F."/>
            <person name="Phillips J."/>
            <person name="Ranjan P."/>
            <person name="Rokshar D.S."/>
            <person name="Rothfels C.J."/>
            <person name="Schneider L."/>
            <person name="Shu S."/>
            <person name="Stevenson D.W."/>
            <person name="Thummler F."/>
            <person name="Tillich M."/>
            <person name="Villarreal Aguilar J.C."/>
            <person name="Widiez T."/>
            <person name="Wong G.K."/>
            <person name="Wymore A."/>
            <person name="Zhang Y."/>
            <person name="Zimmer A.D."/>
            <person name="Quatrano R.S."/>
            <person name="Mayer K.F.X."/>
            <person name="Goodstein D."/>
            <person name="Casacuberta J.M."/>
            <person name="Vandepoele K."/>
            <person name="Reski R."/>
            <person name="Cuming A.C."/>
            <person name="Tuskan G.A."/>
            <person name="Maumus F."/>
            <person name="Salse J."/>
            <person name="Schmutz J."/>
            <person name="Rensing S.A."/>
        </authorList>
    </citation>
    <scope>NUCLEOTIDE SEQUENCE [LARGE SCALE GENOMIC DNA]</scope>
    <source>
        <strain evidence="3 4">cv. Gransden 2004</strain>
    </source>
</reference>
<dbReference type="AlphaFoldDB" id="A0A2K1IP53"/>
<feature type="region of interest" description="Disordered" evidence="1">
    <location>
        <begin position="69"/>
        <end position="91"/>
    </location>
</feature>
<sequence length="152" mass="17557">MNLLRRHINSHRLSCSARYVTAWRKDLEHYHAPFSQDIQLRWFESCEAIRKYEPQNSVQDLLREGPVASTRTSQEVSPGWSATKSVTTRGTKPCLNDKGHLGWDSIHSQPIQHNRRDRLPAGLAHLPLGSGIFLLQFLQEEDLDNYSFHPQQ</sequence>
<accession>A0A2K1IP53</accession>
<gene>
    <name evidence="2" type="ORF">PHYPA_027379</name>
</gene>
<dbReference type="InParanoid" id="A0A2K1IP53"/>
<feature type="compositionally biased region" description="Polar residues" evidence="1">
    <location>
        <begin position="69"/>
        <end position="90"/>
    </location>
</feature>